<feature type="transmembrane region" description="Helical" evidence="1">
    <location>
        <begin position="63"/>
        <end position="82"/>
    </location>
</feature>
<keyword evidence="1" id="KW-1133">Transmembrane helix</keyword>
<evidence type="ECO:0000256" key="1">
    <source>
        <dbReference type="SAM" id="Phobius"/>
    </source>
</evidence>
<dbReference type="AlphaFoldDB" id="A0A2H3CAQ1"/>
<protein>
    <submittedName>
        <fullName evidence="2">Uncharacterized protein</fullName>
    </submittedName>
</protein>
<evidence type="ECO:0000313" key="3">
    <source>
        <dbReference type="Proteomes" id="UP000218334"/>
    </source>
</evidence>
<keyword evidence="1" id="KW-0812">Transmembrane</keyword>
<dbReference type="EMBL" id="KZ293416">
    <property type="protein sequence ID" value="PBK76322.1"/>
    <property type="molecule type" value="Genomic_DNA"/>
</dbReference>
<reference evidence="3" key="1">
    <citation type="journal article" date="2017" name="Nat. Ecol. Evol.">
        <title>Genome expansion and lineage-specific genetic innovations in the forest pathogenic fungi Armillaria.</title>
        <authorList>
            <person name="Sipos G."/>
            <person name="Prasanna A.N."/>
            <person name="Walter M.C."/>
            <person name="O'Connor E."/>
            <person name="Balint B."/>
            <person name="Krizsan K."/>
            <person name="Kiss B."/>
            <person name="Hess J."/>
            <person name="Varga T."/>
            <person name="Slot J."/>
            <person name="Riley R."/>
            <person name="Boka B."/>
            <person name="Rigling D."/>
            <person name="Barry K."/>
            <person name="Lee J."/>
            <person name="Mihaltcheva S."/>
            <person name="LaButti K."/>
            <person name="Lipzen A."/>
            <person name="Waldron R."/>
            <person name="Moloney N.M."/>
            <person name="Sperisen C."/>
            <person name="Kredics L."/>
            <person name="Vagvoelgyi C."/>
            <person name="Patrignani A."/>
            <person name="Fitzpatrick D."/>
            <person name="Nagy I."/>
            <person name="Doyle S."/>
            <person name="Anderson J.B."/>
            <person name="Grigoriev I.V."/>
            <person name="Gueldener U."/>
            <person name="Muensterkoetter M."/>
            <person name="Nagy L.G."/>
        </authorList>
    </citation>
    <scope>NUCLEOTIDE SEQUENCE [LARGE SCALE GENOMIC DNA]</scope>
    <source>
        <strain evidence="3">28-4</strain>
    </source>
</reference>
<gene>
    <name evidence="2" type="ORF">ARMSODRAFT_969061</name>
</gene>
<accession>A0A2H3CAQ1</accession>
<dbReference type="Proteomes" id="UP000218334">
    <property type="component" value="Unassembled WGS sequence"/>
</dbReference>
<feature type="transmembrane region" description="Helical" evidence="1">
    <location>
        <begin position="31"/>
        <end position="51"/>
    </location>
</feature>
<keyword evidence="3" id="KW-1185">Reference proteome</keyword>
<keyword evidence="1" id="KW-0472">Membrane</keyword>
<sequence>MAAHAEIPADLTADDIAFISHVLDLELNSSIFYSLLTGIYTGVIAVTFWNIFTNKSQSNSRVVFTVIILLYLLTLIDFAFNWSQLCSGFIDQGMNLWTIYQWFSYPHRITTVPEGVVSGICTVFADSTLDVDLALLDGLGTTLANAGSDPEFTLQMQRDSALYACFTLAATLWYNGMLFYSDVVAGIARGIAPIFLFECIAAGHARPNEVWEGSVISSLRFGSHSSDQTQSDSEGDIMTSVIADNDLEAQLDERVLVGHSQIAGSLEDLT</sequence>
<name>A0A2H3CAQ1_9AGAR</name>
<proteinExistence type="predicted"/>
<evidence type="ECO:0000313" key="2">
    <source>
        <dbReference type="EMBL" id="PBK76322.1"/>
    </source>
</evidence>
<organism evidence="2 3">
    <name type="scientific">Armillaria solidipes</name>
    <dbReference type="NCBI Taxonomy" id="1076256"/>
    <lineage>
        <taxon>Eukaryota</taxon>
        <taxon>Fungi</taxon>
        <taxon>Dikarya</taxon>
        <taxon>Basidiomycota</taxon>
        <taxon>Agaricomycotina</taxon>
        <taxon>Agaricomycetes</taxon>
        <taxon>Agaricomycetidae</taxon>
        <taxon>Agaricales</taxon>
        <taxon>Marasmiineae</taxon>
        <taxon>Physalacriaceae</taxon>
        <taxon>Armillaria</taxon>
    </lineage>
</organism>